<accession>A0ABY5L9F9</accession>
<dbReference type="PANTHER" id="PTHR47755">
    <property type="entry name" value="CELL DIVISION PROTEIN FTSX"/>
    <property type="match status" value="1"/>
</dbReference>
<proteinExistence type="predicted"/>
<reference evidence="8" key="1">
    <citation type="submission" date="2022-07" db="EMBL/GenBank/DDBJ databases">
        <title>Sphingomonas sp. nov., a novel bacterium isolated from the north slope of the Mount Everest.</title>
        <authorList>
            <person name="Cui X."/>
            <person name="Liu Y."/>
        </authorList>
    </citation>
    <scope>NUCLEOTIDE SEQUENCE</scope>
    <source>
        <strain evidence="8">S5-59</strain>
    </source>
</reference>
<dbReference type="InterPro" id="IPR003838">
    <property type="entry name" value="ABC3_permease_C"/>
</dbReference>
<evidence type="ECO:0000313" key="8">
    <source>
        <dbReference type="EMBL" id="UUL82218.1"/>
    </source>
</evidence>
<evidence type="ECO:0000256" key="6">
    <source>
        <dbReference type="SAM" id="Phobius"/>
    </source>
</evidence>
<dbReference type="InterPro" id="IPR004513">
    <property type="entry name" value="FtsX"/>
</dbReference>
<sequence>MSLLAPRNPDRRLLDDGRATRAMRWIMAIMLFLTVLAAALGLATWAATRALDSDLAGRVTVQIVEGDAGARDRSVAAIVRALRGRAGVRAVAEVDRARLAQLLEPWLGEAGLDADLPMPAMIDVDLTDPGAAPGIERLVRGLAPQARVDAHAQWLAPVRGFIATLALLAGGLVLLVASATTFVVLLAARSGLDTHRDTIEVLHMLGSTDVQVARLFQRRIAIDTLLGGAIGTLLALVFLVFLGSQIDRLGAEIVGGVTLRPGDWAILALLPLGFTLMATIAARVTVLAALGRRL</sequence>
<evidence type="ECO:0000313" key="9">
    <source>
        <dbReference type="Proteomes" id="UP001058533"/>
    </source>
</evidence>
<feature type="transmembrane region" description="Helical" evidence="6">
    <location>
        <begin position="224"/>
        <end position="244"/>
    </location>
</feature>
<keyword evidence="2" id="KW-1003">Cell membrane</keyword>
<name>A0ABY5L9F9_9SPHN</name>
<evidence type="ECO:0000256" key="4">
    <source>
        <dbReference type="ARBA" id="ARBA00022989"/>
    </source>
</evidence>
<dbReference type="PANTHER" id="PTHR47755:SF1">
    <property type="entry name" value="CELL DIVISION PROTEIN FTSX"/>
    <property type="match status" value="1"/>
</dbReference>
<feature type="transmembrane region" description="Helical" evidence="6">
    <location>
        <begin position="264"/>
        <end position="290"/>
    </location>
</feature>
<keyword evidence="5 6" id="KW-0472">Membrane</keyword>
<evidence type="ECO:0000256" key="3">
    <source>
        <dbReference type="ARBA" id="ARBA00022692"/>
    </source>
</evidence>
<evidence type="ECO:0000256" key="5">
    <source>
        <dbReference type="ARBA" id="ARBA00023136"/>
    </source>
</evidence>
<feature type="domain" description="ABC3 transporter permease C-terminal" evidence="7">
    <location>
        <begin position="172"/>
        <end position="283"/>
    </location>
</feature>
<keyword evidence="9" id="KW-1185">Reference proteome</keyword>
<organism evidence="8 9">
    <name type="scientific">Sphingomonas qomolangmaensis</name>
    <dbReference type="NCBI Taxonomy" id="2918765"/>
    <lineage>
        <taxon>Bacteria</taxon>
        <taxon>Pseudomonadati</taxon>
        <taxon>Pseudomonadota</taxon>
        <taxon>Alphaproteobacteria</taxon>
        <taxon>Sphingomonadales</taxon>
        <taxon>Sphingomonadaceae</taxon>
        <taxon>Sphingomonas</taxon>
    </lineage>
</organism>
<feature type="transmembrane region" description="Helical" evidence="6">
    <location>
        <begin position="161"/>
        <end position="188"/>
    </location>
</feature>
<keyword evidence="3 6" id="KW-0812">Transmembrane</keyword>
<protein>
    <submittedName>
        <fullName evidence="8">Permease</fullName>
    </submittedName>
</protein>
<evidence type="ECO:0000256" key="2">
    <source>
        <dbReference type="ARBA" id="ARBA00022475"/>
    </source>
</evidence>
<evidence type="ECO:0000256" key="1">
    <source>
        <dbReference type="ARBA" id="ARBA00004651"/>
    </source>
</evidence>
<evidence type="ECO:0000259" key="7">
    <source>
        <dbReference type="Pfam" id="PF02687"/>
    </source>
</evidence>
<dbReference type="Proteomes" id="UP001058533">
    <property type="component" value="Chromosome"/>
</dbReference>
<dbReference type="Pfam" id="PF02687">
    <property type="entry name" value="FtsX"/>
    <property type="match status" value="1"/>
</dbReference>
<comment type="subcellular location">
    <subcellularLocation>
        <location evidence="1">Cell membrane</location>
        <topology evidence="1">Multi-pass membrane protein</topology>
    </subcellularLocation>
</comment>
<dbReference type="RefSeq" id="WP_256506012.1">
    <property type="nucleotide sequence ID" value="NZ_CP101740.1"/>
</dbReference>
<gene>
    <name evidence="8" type="ORF">NMP03_13665</name>
</gene>
<keyword evidence="4 6" id="KW-1133">Transmembrane helix</keyword>
<dbReference type="EMBL" id="CP101740">
    <property type="protein sequence ID" value="UUL82218.1"/>
    <property type="molecule type" value="Genomic_DNA"/>
</dbReference>